<comment type="caution">
    <text evidence="7">The sequence shown here is derived from an EMBL/GenBank/DDBJ whole genome shotgun (WGS) entry which is preliminary data.</text>
</comment>
<feature type="domain" description="Protein kinase" evidence="6">
    <location>
        <begin position="26"/>
        <end position="292"/>
    </location>
</feature>
<evidence type="ECO:0000256" key="2">
    <source>
        <dbReference type="ARBA" id="ARBA00022840"/>
    </source>
</evidence>
<accession>A0A8H5CTI2</accession>
<dbReference type="GO" id="GO:0044773">
    <property type="term" value="P:mitotic DNA damage checkpoint signaling"/>
    <property type="evidence" value="ECO:0007669"/>
    <property type="project" value="TreeGrafter"/>
</dbReference>
<dbReference type="GO" id="GO:0005634">
    <property type="term" value="C:nucleus"/>
    <property type="evidence" value="ECO:0007669"/>
    <property type="project" value="TreeGrafter"/>
</dbReference>
<protein>
    <recommendedName>
        <fullName evidence="6">Protein kinase domain-containing protein</fullName>
    </recommendedName>
</protein>
<evidence type="ECO:0000256" key="5">
    <source>
        <dbReference type="SAM" id="MobiDB-lite"/>
    </source>
</evidence>
<keyword evidence="4" id="KW-0418">Kinase</keyword>
<evidence type="ECO:0000256" key="1">
    <source>
        <dbReference type="ARBA" id="ARBA00022741"/>
    </source>
</evidence>
<dbReference type="OrthoDB" id="541276at2759"/>
<keyword evidence="4" id="KW-0723">Serine/threonine-protein kinase</keyword>
<dbReference type="InterPro" id="IPR017441">
    <property type="entry name" value="Protein_kinase_ATP_BS"/>
</dbReference>
<keyword evidence="1 3" id="KW-0547">Nucleotide-binding</keyword>
<dbReference type="Pfam" id="PF00069">
    <property type="entry name" value="Pkinase"/>
    <property type="match status" value="1"/>
</dbReference>
<dbReference type="InterPro" id="IPR011009">
    <property type="entry name" value="Kinase-like_dom_sf"/>
</dbReference>
<keyword evidence="2 3" id="KW-0067">ATP-binding</keyword>
<evidence type="ECO:0000256" key="4">
    <source>
        <dbReference type="RuleBase" id="RU000304"/>
    </source>
</evidence>
<feature type="compositionally biased region" description="Low complexity" evidence="5">
    <location>
        <begin position="373"/>
        <end position="388"/>
    </location>
</feature>
<reference evidence="7 8" key="1">
    <citation type="journal article" date="2020" name="ISME J.">
        <title>Uncovering the hidden diversity of litter-decomposition mechanisms in mushroom-forming fungi.</title>
        <authorList>
            <person name="Floudas D."/>
            <person name="Bentzer J."/>
            <person name="Ahren D."/>
            <person name="Johansson T."/>
            <person name="Persson P."/>
            <person name="Tunlid A."/>
        </authorList>
    </citation>
    <scope>NUCLEOTIDE SEQUENCE [LARGE SCALE GENOMIC DNA]</scope>
    <source>
        <strain evidence="7 8">CBS 146.42</strain>
    </source>
</reference>
<proteinExistence type="inferred from homology"/>
<comment type="similarity">
    <text evidence="4">Belongs to the protein kinase superfamily.</text>
</comment>
<dbReference type="SMART" id="SM00220">
    <property type="entry name" value="S_TKc"/>
    <property type="match status" value="1"/>
</dbReference>
<keyword evidence="8" id="KW-1185">Reference proteome</keyword>
<dbReference type="AlphaFoldDB" id="A0A8H5CTI2"/>
<evidence type="ECO:0000313" key="8">
    <source>
        <dbReference type="Proteomes" id="UP000559027"/>
    </source>
</evidence>
<feature type="region of interest" description="Disordered" evidence="5">
    <location>
        <begin position="369"/>
        <end position="393"/>
    </location>
</feature>
<dbReference type="PROSITE" id="PS00108">
    <property type="entry name" value="PROTEIN_KINASE_ST"/>
    <property type="match status" value="1"/>
</dbReference>
<dbReference type="PANTHER" id="PTHR44167">
    <property type="entry name" value="OVARIAN-SPECIFIC SERINE/THREONINE-PROTEIN KINASE LOK-RELATED"/>
    <property type="match status" value="1"/>
</dbReference>
<dbReference type="SUPFAM" id="SSF56112">
    <property type="entry name" value="Protein kinase-like (PK-like)"/>
    <property type="match status" value="1"/>
</dbReference>
<dbReference type="PROSITE" id="PS00107">
    <property type="entry name" value="PROTEIN_KINASE_ATP"/>
    <property type="match status" value="1"/>
</dbReference>
<feature type="binding site" evidence="3">
    <location>
        <position position="57"/>
    </location>
    <ligand>
        <name>ATP</name>
        <dbReference type="ChEBI" id="CHEBI:30616"/>
    </ligand>
</feature>
<dbReference type="GO" id="GO:0004674">
    <property type="term" value="F:protein serine/threonine kinase activity"/>
    <property type="evidence" value="ECO:0007669"/>
    <property type="project" value="UniProtKB-KW"/>
</dbReference>
<sequence length="456" mass="50578">MTKFKATVAEGTSFPAIGTVFDAGRLQLVSVIGTGGYGVVYQAIDKRGLDSQSYAVKCLIRTGEHRQSHIREIALHKLASSHPGIITLHRVVEEDIYLYFVMEYAPNQDLFVQILHKCRYLGNNALIKSTFLQLLDAIEHCHSLGIYHRDLKPENIVCFEGGTRLALTDFGLATTQGTSGEFKTGSVYHMSPECQTSDATYEGIYSPQSCDIWSLGIVLLNIVTGRNPWKIATHEDPTFRSYRRNPYYFLPKILPISPQLNDVLAMMLSLEWRARPSIPEIRSAVAQINTFYSTDAIFEGNVARCPWEAGMDLGTGTQKVNMKVDVPPPLPKRPHNAQSRFSPTFDDDDIFDDAYDDEELQSVLVGLEDGQDTSYGPPSTPVSPSGSSLCTSDPASPITPINVDSSIDRHLASRPRSPFTSLISGLQCFFRLSPSASFHSDKDRLSPDPEMFTIDL</sequence>
<gene>
    <name evidence="7" type="ORF">D9756_009959</name>
</gene>
<keyword evidence="4" id="KW-0808">Transferase</keyword>
<evidence type="ECO:0000256" key="3">
    <source>
        <dbReference type="PROSITE-ProRule" id="PRU10141"/>
    </source>
</evidence>
<dbReference type="Gene3D" id="1.10.510.10">
    <property type="entry name" value="Transferase(Phosphotransferase) domain 1"/>
    <property type="match status" value="1"/>
</dbReference>
<dbReference type="InterPro" id="IPR008271">
    <property type="entry name" value="Ser/Thr_kinase_AS"/>
</dbReference>
<dbReference type="GO" id="GO:0005524">
    <property type="term" value="F:ATP binding"/>
    <property type="evidence" value="ECO:0007669"/>
    <property type="project" value="UniProtKB-UniRule"/>
</dbReference>
<dbReference type="PANTHER" id="PTHR44167:SF24">
    <property type="entry name" value="SERINE_THREONINE-PROTEIN KINASE CHK2"/>
    <property type="match status" value="1"/>
</dbReference>
<dbReference type="PROSITE" id="PS50011">
    <property type="entry name" value="PROTEIN_KINASE_DOM"/>
    <property type="match status" value="1"/>
</dbReference>
<evidence type="ECO:0000313" key="7">
    <source>
        <dbReference type="EMBL" id="KAF5347343.1"/>
    </source>
</evidence>
<dbReference type="InterPro" id="IPR000719">
    <property type="entry name" value="Prot_kinase_dom"/>
</dbReference>
<organism evidence="7 8">
    <name type="scientific">Leucocoprinus leucothites</name>
    <dbReference type="NCBI Taxonomy" id="201217"/>
    <lineage>
        <taxon>Eukaryota</taxon>
        <taxon>Fungi</taxon>
        <taxon>Dikarya</taxon>
        <taxon>Basidiomycota</taxon>
        <taxon>Agaricomycotina</taxon>
        <taxon>Agaricomycetes</taxon>
        <taxon>Agaricomycetidae</taxon>
        <taxon>Agaricales</taxon>
        <taxon>Agaricineae</taxon>
        <taxon>Agaricaceae</taxon>
        <taxon>Leucocoprinus</taxon>
    </lineage>
</organism>
<name>A0A8H5CTI2_9AGAR</name>
<evidence type="ECO:0000259" key="6">
    <source>
        <dbReference type="PROSITE" id="PS50011"/>
    </source>
</evidence>
<dbReference type="Proteomes" id="UP000559027">
    <property type="component" value="Unassembled WGS sequence"/>
</dbReference>
<dbReference type="EMBL" id="JAACJO010000026">
    <property type="protein sequence ID" value="KAF5347343.1"/>
    <property type="molecule type" value="Genomic_DNA"/>
</dbReference>